<dbReference type="CDD" id="cd00146">
    <property type="entry name" value="PKD"/>
    <property type="match status" value="1"/>
</dbReference>
<gene>
    <name evidence="4" type="ORF">Rhe02_57430</name>
</gene>
<dbReference type="InterPro" id="IPR013783">
    <property type="entry name" value="Ig-like_fold"/>
</dbReference>
<keyword evidence="1" id="KW-0732">Signal</keyword>
<feature type="signal peptide" evidence="1">
    <location>
        <begin position="1"/>
        <end position="37"/>
    </location>
</feature>
<dbReference type="NCBIfam" id="NF040603">
    <property type="entry name" value="choice_anch_P"/>
    <property type="match status" value="1"/>
</dbReference>
<protein>
    <recommendedName>
        <fullName evidence="6">VWA domain-containing protein</fullName>
    </recommendedName>
</protein>
<feature type="domain" description="VWFA" evidence="3">
    <location>
        <begin position="43"/>
        <end position="186"/>
    </location>
</feature>
<dbReference type="GO" id="GO:0005975">
    <property type="term" value="P:carbohydrate metabolic process"/>
    <property type="evidence" value="ECO:0007669"/>
    <property type="project" value="UniProtKB-ARBA"/>
</dbReference>
<dbReference type="Pfam" id="PF18911">
    <property type="entry name" value="PKD_4"/>
    <property type="match status" value="1"/>
</dbReference>
<evidence type="ECO:0000259" key="3">
    <source>
        <dbReference type="PROSITE" id="PS50234"/>
    </source>
</evidence>
<dbReference type="InterPro" id="IPR000601">
    <property type="entry name" value="PKD_dom"/>
</dbReference>
<keyword evidence="5" id="KW-1185">Reference proteome</keyword>
<dbReference type="PROSITE" id="PS50234">
    <property type="entry name" value="VWFA"/>
    <property type="match status" value="1"/>
</dbReference>
<dbReference type="SUPFAM" id="SSF49299">
    <property type="entry name" value="PKD domain"/>
    <property type="match status" value="1"/>
</dbReference>
<evidence type="ECO:0000259" key="2">
    <source>
        <dbReference type="PROSITE" id="PS50093"/>
    </source>
</evidence>
<accession>A0A8J3VJ33</accession>
<dbReference type="Pfam" id="PF06707">
    <property type="entry name" value="DUF1194"/>
    <property type="match status" value="1"/>
</dbReference>
<dbReference type="AlphaFoldDB" id="A0A8J3VJ33"/>
<name>A0A8J3VJ33_9ACTN</name>
<evidence type="ECO:0008006" key="6">
    <source>
        <dbReference type="Google" id="ProtNLM"/>
    </source>
</evidence>
<comment type="caution">
    <text evidence="4">The sequence shown here is derived from an EMBL/GenBank/DDBJ whole genome shotgun (WGS) entry which is preliminary data.</text>
</comment>
<evidence type="ECO:0000313" key="5">
    <source>
        <dbReference type="Proteomes" id="UP000612899"/>
    </source>
</evidence>
<feature type="chain" id="PRO_5035223245" description="VWA domain-containing protein" evidence="1">
    <location>
        <begin position="38"/>
        <end position="1269"/>
    </location>
</feature>
<dbReference type="PROSITE" id="PS50093">
    <property type="entry name" value="PKD"/>
    <property type="match status" value="1"/>
</dbReference>
<organism evidence="4 5">
    <name type="scientific">Rhizocola hellebori</name>
    <dbReference type="NCBI Taxonomy" id="1392758"/>
    <lineage>
        <taxon>Bacteria</taxon>
        <taxon>Bacillati</taxon>
        <taxon>Actinomycetota</taxon>
        <taxon>Actinomycetes</taxon>
        <taxon>Micromonosporales</taxon>
        <taxon>Micromonosporaceae</taxon>
        <taxon>Rhizocola</taxon>
    </lineage>
</organism>
<evidence type="ECO:0000313" key="4">
    <source>
        <dbReference type="EMBL" id="GIH07676.1"/>
    </source>
</evidence>
<dbReference type="InterPro" id="IPR035986">
    <property type="entry name" value="PKD_dom_sf"/>
</dbReference>
<dbReference type="EMBL" id="BONY01000039">
    <property type="protein sequence ID" value="GIH07676.1"/>
    <property type="molecule type" value="Genomic_DNA"/>
</dbReference>
<dbReference type="InterPro" id="IPR022409">
    <property type="entry name" value="PKD/Chitinase_dom"/>
</dbReference>
<evidence type="ECO:0000256" key="1">
    <source>
        <dbReference type="SAM" id="SignalP"/>
    </source>
</evidence>
<dbReference type="InterPro" id="IPR036465">
    <property type="entry name" value="vWFA_dom_sf"/>
</dbReference>
<sequence>MAIKSRPRWATSLLATMTLAIGLVTGWQVTAAGPAKAADEVTDLVFLVDGSSSIDAADWQVQKDGLKAALADPAAFPRNGGIAIAVVQWSFVSDTERTRVEVPLTVLDSLATVNTIAGQIQAMTQMQNLTNPGDAIRSGTDLLLAGGESPADWILCMSTDGITNSGEELATAAAYATASGVDKYAVVAIEDPGVATGDELKAHYGPFVFGGGSVTVARDSAEMADIIVGGCLSGPVELRALEVNQSVQDWHHSVPLITNKPTAVRAFVQMPVGVADHLVSGRLYGRRGGVDLPGSPLLAQNVGGSIVVKQDIVARRGVLADSLNFQLPADWRSGTVELRFEAAGAPVICKEPTGPGANPANDCVVTVSFQDEVTPQVRFIGVRYTEAGTAFQPTTAQLSEQMFRFQSILPVAAINATMDTMGDYPTKPALSTVNSDLASKRTLDGASSQSRYYGVLDGYGGGLANNIPGTVSSGFLEGVGAIGSTGYSRNIGPHEIGHNLGRHHAVDPTLPPLNNGLLVGYCGEVAGPSAPGHTPFETVNGSKRPVLGSLSDGADNEVWGLDNRMLTDNTHLAVVDPRQTFELMGYCGGSAQGKWVSRFTYTGLMGSFPAAAGVSVASADFVLVSGKIDFAANTAVVAPIVTATGSIATPAPGDYRVRLLNSSGAELAGAAFTPEVMDADAAGPGKPTGPPIGLINVQLAKPASPIAAVVVLHNGQEIGRINATANAPTVQILSPAGGANLTTPTVTLQWQGSDPDQNPLKYTVLYSADNGGTWDTLAVNTPATTLTLARSELPASAAARLKVIASDGARTASATSSSFTVANNAPFAATDHSVQDRLFSSVQNIHLRGFGFDAEEGALTGASLKWTSNVDGPLGTGNELTVNALSLTAGTHQLTLTATDGTGTTATSTQTVHIYRVAPPRPGITISAGGPYTGQEGAPVTVTGTVSDPDSLGSTSQWSIAPNGDVDPGSSCTIADPAALSTTVTCTDNGTFTLTLTAHDGVSPRTISQTSTVVLGQADPVVSISAPGTGAMFAANTPVALSATFTDAGHNDTHTCTVDFGDATPIAIGQVTQAPGSGTCSATHPYTQLGPHTVVVRVTDDNGRSATASITVVIYLPGEAFAVNATGLVTIAKTPLATCPPNKSLTLATFSAGIISVNGLTASCAVDSGTGQTTASASVDQTSVLGGAITITGIQSSCVANAGGVTRTSSVGAINGIPIGQGSGSITVPLVAQVFYNESSTVNGQQIRTAIRIQTLLGQQIILGSCRLG</sequence>
<dbReference type="Gene3D" id="3.40.50.410">
    <property type="entry name" value="von Willebrand factor, type A domain"/>
    <property type="match status" value="1"/>
</dbReference>
<dbReference type="SMART" id="SM00089">
    <property type="entry name" value="PKD"/>
    <property type="match status" value="3"/>
</dbReference>
<dbReference type="CDD" id="cd00198">
    <property type="entry name" value="vWFA"/>
    <property type="match status" value="1"/>
</dbReference>
<dbReference type="Proteomes" id="UP000612899">
    <property type="component" value="Unassembled WGS sequence"/>
</dbReference>
<dbReference type="InterPro" id="IPR010607">
    <property type="entry name" value="DUF1194"/>
</dbReference>
<dbReference type="RefSeq" id="WP_203911458.1">
    <property type="nucleotide sequence ID" value="NZ_BONY01000039.1"/>
</dbReference>
<proteinExistence type="predicted"/>
<dbReference type="SUPFAM" id="SSF53300">
    <property type="entry name" value="vWA-like"/>
    <property type="match status" value="1"/>
</dbReference>
<dbReference type="InterPro" id="IPR002035">
    <property type="entry name" value="VWF_A"/>
</dbReference>
<feature type="domain" description="PKD" evidence="2">
    <location>
        <begin position="1039"/>
        <end position="1114"/>
    </location>
</feature>
<reference evidence="4" key="1">
    <citation type="submission" date="2021-01" db="EMBL/GenBank/DDBJ databases">
        <title>Whole genome shotgun sequence of Rhizocola hellebori NBRC 109834.</title>
        <authorList>
            <person name="Komaki H."/>
            <person name="Tamura T."/>
        </authorList>
    </citation>
    <scope>NUCLEOTIDE SEQUENCE</scope>
    <source>
        <strain evidence="4">NBRC 109834</strain>
    </source>
</reference>
<dbReference type="Gene3D" id="2.60.40.10">
    <property type="entry name" value="Immunoglobulins"/>
    <property type="match status" value="2"/>
</dbReference>